<evidence type="ECO:0000256" key="1">
    <source>
        <dbReference type="SAM" id="Phobius"/>
    </source>
</evidence>
<keyword evidence="1" id="KW-1133">Transmembrane helix</keyword>
<evidence type="ECO:0000313" key="3">
    <source>
        <dbReference type="Proteomes" id="UP001433088"/>
    </source>
</evidence>
<proteinExistence type="predicted"/>
<keyword evidence="1" id="KW-0472">Membrane</keyword>
<dbReference type="PANTHER" id="PTHR35867">
    <property type="entry name" value="PROTEIN RSEC"/>
    <property type="match status" value="1"/>
</dbReference>
<gene>
    <name evidence="2" type="ORF">WMO23_07505</name>
</gene>
<accession>A0ABV1CWR3</accession>
<keyword evidence="3" id="KW-1185">Reference proteome</keyword>
<organism evidence="2 3">
    <name type="scientific">Megasphaera intestinihominis</name>
    <dbReference type="NCBI Taxonomy" id="3133159"/>
    <lineage>
        <taxon>Bacteria</taxon>
        <taxon>Bacillati</taxon>
        <taxon>Bacillota</taxon>
        <taxon>Negativicutes</taxon>
        <taxon>Veillonellales</taxon>
        <taxon>Veillonellaceae</taxon>
        <taxon>Megasphaera</taxon>
    </lineage>
</organism>
<comment type="caution">
    <text evidence="2">The sequence shown here is derived from an EMBL/GenBank/DDBJ whole genome shotgun (WGS) entry which is preliminary data.</text>
</comment>
<evidence type="ECO:0000313" key="2">
    <source>
        <dbReference type="EMBL" id="MEQ2422576.1"/>
    </source>
</evidence>
<reference evidence="2 3" key="1">
    <citation type="submission" date="2024-03" db="EMBL/GenBank/DDBJ databases">
        <title>Human intestinal bacterial collection.</title>
        <authorList>
            <person name="Pauvert C."/>
            <person name="Hitch T.C.A."/>
            <person name="Clavel T."/>
        </authorList>
    </citation>
    <scope>NUCLEOTIDE SEQUENCE [LARGE SCALE GENOMIC DNA]</scope>
    <source>
        <strain evidence="2 3">CLA-AA-H81</strain>
    </source>
</reference>
<feature type="transmembrane region" description="Helical" evidence="1">
    <location>
        <begin position="64"/>
        <end position="89"/>
    </location>
</feature>
<dbReference type="InterPro" id="IPR007359">
    <property type="entry name" value="SigmaE_reg_RseC_MucC"/>
</dbReference>
<protein>
    <submittedName>
        <fullName evidence="2">SoxR reducing system RseC family protein</fullName>
    </submittedName>
</protein>
<dbReference type="Pfam" id="PF04246">
    <property type="entry name" value="RseC_MucC"/>
    <property type="match status" value="1"/>
</dbReference>
<feature type="transmembrane region" description="Helical" evidence="1">
    <location>
        <begin position="101"/>
        <end position="119"/>
    </location>
</feature>
<sequence>MKIEEGTIISIKEKGTAEIKVGRHSDCIACGACEGAENIVVTAVDPLGVKVGQHVKFEFRDVNIVIGAFICFVMPLLVCAAGAFAGHFLALAQGFDTVQTAVIGGIIGFLIGAVGVKLFDRSLSKAENSKPKIIEICSGGN</sequence>
<dbReference type="PIRSF" id="PIRSF004923">
    <property type="entry name" value="RseC"/>
    <property type="match status" value="1"/>
</dbReference>
<keyword evidence="1" id="KW-0812">Transmembrane</keyword>
<dbReference type="RefSeq" id="WP_292282035.1">
    <property type="nucleotide sequence ID" value="NZ_JBBMEU010000040.1"/>
</dbReference>
<dbReference type="EMBL" id="JBBMEU010000040">
    <property type="protein sequence ID" value="MEQ2422576.1"/>
    <property type="molecule type" value="Genomic_DNA"/>
</dbReference>
<name>A0ABV1CWR3_9FIRM</name>
<dbReference type="PANTHER" id="PTHR35867:SF1">
    <property type="entry name" value="PROTEIN RSEC"/>
    <property type="match status" value="1"/>
</dbReference>
<dbReference type="InterPro" id="IPR026268">
    <property type="entry name" value="RseC"/>
</dbReference>
<dbReference type="Proteomes" id="UP001433088">
    <property type="component" value="Unassembled WGS sequence"/>
</dbReference>